<gene>
    <name evidence="1" type="ORF">ILUMI_20145</name>
</gene>
<keyword evidence="2" id="KW-1185">Reference proteome</keyword>
<protein>
    <submittedName>
        <fullName evidence="1">Uncharacterized protein</fullName>
    </submittedName>
</protein>
<proteinExistence type="predicted"/>
<evidence type="ECO:0000313" key="1">
    <source>
        <dbReference type="EMBL" id="KAF2886029.1"/>
    </source>
</evidence>
<comment type="caution">
    <text evidence="1">The sequence shown here is derived from an EMBL/GenBank/DDBJ whole genome shotgun (WGS) entry which is preliminary data.</text>
</comment>
<organism evidence="1 2">
    <name type="scientific">Ignelater luminosus</name>
    <name type="common">Cucubano</name>
    <name type="synonym">Pyrophorus luminosus</name>
    <dbReference type="NCBI Taxonomy" id="2038154"/>
    <lineage>
        <taxon>Eukaryota</taxon>
        <taxon>Metazoa</taxon>
        <taxon>Ecdysozoa</taxon>
        <taxon>Arthropoda</taxon>
        <taxon>Hexapoda</taxon>
        <taxon>Insecta</taxon>
        <taxon>Pterygota</taxon>
        <taxon>Neoptera</taxon>
        <taxon>Endopterygota</taxon>
        <taxon>Coleoptera</taxon>
        <taxon>Polyphaga</taxon>
        <taxon>Elateriformia</taxon>
        <taxon>Elateroidea</taxon>
        <taxon>Elateridae</taxon>
        <taxon>Agrypninae</taxon>
        <taxon>Pyrophorini</taxon>
        <taxon>Ignelater</taxon>
    </lineage>
</organism>
<reference evidence="1" key="1">
    <citation type="submission" date="2019-08" db="EMBL/GenBank/DDBJ databases">
        <title>The genome of the North American firefly Photinus pyralis.</title>
        <authorList>
            <consortium name="Photinus pyralis genome working group"/>
            <person name="Fallon T.R."/>
            <person name="Sander Lower S.E."/>
            <person name="Weng J.-K."/>
        </authorList>
    </citation>
    <scope>NUCLEOTIDE SEQUENCE</scope>
    <source>
        <strain evidence="1">TRF0915ILg1</strain>
        <tissue evidence="1">Whole body</tissue>
    </source>
</reference>
<evidence type="ECO:0000313" key="2">
    <source>
        <dbReference type="Proteomes" id="UP000801492"/>
    </source>
</evidence>
<dbReference type="AlphaFoldDB" id="A0A8K0CEU4"/>
<name>A0A8K0CEU4_IGNLU</name>
<sequence length="82" mass="9501">MEIRKVIYDTNYSSTATTNISNEIEEEYGNIKGIISKVAREVLGTESEGKEKLEPPWMSNEIKDMIKEKNNSYKRWLPTKMA</sequence>
<dbReference type="EMBL" id="VTPC01088877">
    <property type="protein sequence ID" value="KAF2886029.1"/>
    <property type="molecule type" value="Genomic_DNA"/>
</dbReference>
<dbReference type="Proteomes" id="UP000801492">
    <property type="component" value="Unassembled WGS sequence"/>
</dbReference>
<accession>A0A8K0CEU4</accession>